<accession>A0ABV0MN15</accession>
<reference evidence="1 2" key="1">
    <citation type="submission" date="2021-06" db="EMBL/GenBank/DDBJ databases">
        <authorList>
            <person name="Palmer J.M."/>
        </authorList>
    </citation>
    <scope>NUCLEOTIDE SEQUENCE [LARGE SCALE GENOMIC DNA]</scope>
    <source>
        <strain evidence="1 2">GA_2019</strain>
        <tissue evidence="1">Muscle</tissue>
    </source>
</reference>
<name>A0ABV0MN15_9TELE</name>
<evidence type="ECO:0000313" key="2">
    <source>
        <dbReference type="Proteomes" id="UP001476798"/>
    </source>
</evidence>
<keyword evidence="2" id="KW-1185">Reference proteome</keyword>
<dbReference type="Proteomes" id="UP001476798">
    <property type="component" value="Unassembled WGS sequence"/>
</dbReference>
<gene>
    <name evidence="1" type="ORF">GOODEAATRI_034552</name>
</gene>
<organism evidence="1 2">
    <name type="scientific">Goodea atripinnis</name>
    <dbReference type="NCBI Taxonomy" id="208336"/>
    <lineage>
        <taxon>Eukaryota</taxon>
        <taxon>Metazoa</taxon>
        <taxon>Chordata</taxon>
        <taxon>Craniata</taxon>
        <taxon>Vertebrata</taxon>
        <taxon>Euteleostomi</taxon>
        <taxon>Actinopterygii</taxon>
        <taxon>Neopterygii</taxon>
        <taxon>Teleostei</taxon>
        <taxon>Neoteleostei</taxon>
        <taxon>Acanthomorphata</taxon>
        <taxon>Ovalentaria</taxon>
        <taxon>Atherinomorphae</taxon>
        <taxon>Cyprinodontiformes</taxon>
        <taxon>Goodeidae</taxon>
        <taxon>Goodea</taxon>
    </lineage>
</organism>
<evidence type="ECO:0000313" key="1">
    <source>
        <dbReference type="EMBL" id="MEQ2160501.1"/>
    </source>
</evidence>
<protein>
    <submittedName>
        <fullName evidence="1">Uncharacterized protein</fullName>
    </submittedName>
</protein>
<comment type="caution">
    <text evidence="1">The sequence shown here is derived from an EMBL/GenBank/DDBJ whole genome shotgun (WGS) entry which is preliminary data.</text>
</comment>
<dbReference type="EMBL" id="JAHRIO010009296">
    <property type="protein sequence ID" value="MEQ2160501.1"/>
    <property type="molecule type" value="Genomic_DNA"/>
</dbReference>
<proteinExistence type="predicted"/>
<sequence>MRDTDWLRRHQVGGFSTHRVNQQQEKNMTMEGSLVNSKTEFESWKYRQYFTFAEVKGKNVPLTCPGTKKLSTSVTSNSNLMKHLASSHLSITLVANNPSPAAASASSDNPIPCKKKRLDFSGQKLVT</sequence>